<dbReference type="Pfam" id="PF02141">
    <property type="entry name" value="DENN"/>
    <property type="match status" value="1"/>
</dbReference>
<dbReference type="InterPro" id="IPR043153">
    <property type="entry name" value="DENN_C"/>
</dbReference>
<dbReference type="InterPro" id="IPR037516">
    <property type="entry name" value="Tripartite_DENN"/>
</dbReference>
<dbReference type="GO" id="GO:0005085">
    <property type="term" value="F:guanyl-nucleotide exchange factor activity"/>
    <property type="evidence" value="ECO:0007669"/>
    <property type="project" value="InterPro"/>
</dbReference>
<dbReference type="Gene3D" id="3.30.450.200">
    <property type="match status" value="1"/>
</dbReference>
<proteinExistence type="predicted"/>
<dbReference type="InterPro" id="IPR001194">
    <property type="entry name" value="cDENN_dom"/>
</dbReference>
<reference evidence="3" key="1">
    <citation type="journal article" date="2013" name="Genetics">
        <title>The draft genome and transcriptome of Panagrellus redivivus are shaped by the harsh demands of a free-living lifestyle.</title>
        <authorList>
            <person name="Srinivasan J."/>
            <person name="Dillman A.R."/>
            <person name="Macchietto M.G."/>
            <person name="Heikkinen L."/>
            <person name="Lakso M."/>
            <person name="Fracchia K.M."/>
            <person name="Antoshechkin I."/>
            <person name="Mortazavi A."/>
            <person name="Wong G."/>
            <person name="Sternberg P.W."/>
        </authorList>
    </citation>
    <scope>NUCLEOTIDE SEQUENCE [LARGE SCALE GENOMIC DNA]</scope>
    <source>
        <strain evidence="3">MT8872</strain>
    </source>
</reference>
<dbReference type="SMART" id="SM00799">
    <property type="entry name" value="DENN"/>
    <property type="match status" value="1"/>
</dbReference>
<name>A0A7E4VXS1_PANRE</name>
<dbReference type="Gene3D" id="3.40.50.11500">
    <property type="match status" value="1"/>
</dbReference>
<dbReference type="AlphaFoldDB" id="A0A7E4VXS1"/>
<dbReference type="InterPro" id="IPR005113">
    <property type="entry name" value="uDENN_dom"/>
</dbReference>
<protein>
    <submittedName>
        <fullName evidence="4">UDENN domain-containing protein</fullName>
    </submittedName>
</protein>
<reference evidence="4" key="2">
    <citation type="submission" date="2020-10" db="UniProtKB">
        <authorList>
            <consortium name="WormBaseParasite"/>
        </authorList>
    </citation>
    <scope>IDENTIFICATION</scope>
</reference>
<dbReference type="Pfam" id="PF03456">
    <property type="entry name" value="uDENN"/>
    <property type="match status" value="1"/>
</dbReference>
<keyword evidence="3" id="KW-1185">Reference proteome</keyword>
<feature type="region of interest" description="Disordered" evidence="1">
    <location>
        <begin position="454"/>
        <end position="488"/>
    </location>
</feature>
<evidence type="ECO:0000256" key="1">
    <source>
        <dbReference type="SAM" id="MobiDB-lite"/>
    </source>
</evidence>
<dbReference type="GO" id="GO:0005829">
    <property type="term" value="C:cytosol"/>
    <property type="evidence" value="ECO:0007669"/>
    <property type="project" value="TreeGrafter"/>
</dbReference>
<evidence type="ECO:0000313" key="3">
    <source>
        <dbReference type="Proteomes" id="UP000492821"/>
    </source>
</evidence>
<evidence type="ECO:0000313" key="4">
    <source>
        <dbReference type="WBParaSite" id="Pan_g4439.t1"/>
    </source>
</evidence>
<feature type="domain" description="UDENN" evidence="2">
    <location>
        <begin position="12"/>
        <end position="377"/>
    </location>
</feature>
<sequence length="590" mass="66379">MASRMRTSAINLFDAFYIFQYADGDVIEMVKKYPPDVDDSASLQAIKKFCFPKPKKFWSENDSVVFFTFTLTDNQGLFTFGHCRFSPYHKMCMCIVSALPDLTFFKTLLSYMAVSPENINVTMLEYMYHSPMPVGEQAIKLKNLPFNFTLRDFDQYFSSFNEMEIVLLFNSMNFSAAQIIYLYSSLIRERRIIITATKLDALTFCTYGALKLLYPFHWQGIFIPILPVDLVDQLMAPMPYIIGVPKEALKDIDVSQYGDVAILDVDEQTFESGTNDILPGPISKYLAKQIKQKDNLMTPDVLVRAFMKATIILFGRYRSGLCKADSSSSTKITWDRERFVAAQPVELRSFTQALVCEEGVQYFERFIDEKLEALNNGVGSNEEFDRMIRNVDEYYQDAQEASRSFKDSVQGAVKGVTKNTNAVFGSIKGAVQQTLKKPFTPKISRKKKEVPVPAYSFAPPTLPSPEKPMKTSSIFTNTEPPPKPPSPDIDLMIINHDLNTDRPMTSATRSNASLSPTNCSSTASNVDALSMISASASNPFADLFHNGTDTNRSSTTFSQTNPFLVDNSVTLGHSNNTSTPSLRDAWEKFD</sequence>
<dbReference type="Gene3D" id="6.10.140.1000">
    <property type="match status" value="1"/>
</dbReference>
<dbReference type="PANTHER" id="PTHR13196">
    <property type="entry name" value="DENN DOMAIN-CONTAINING"/>
    <property type="match status" value="1"/>
</dbReference>
<evidence type="ECO:0000259" key="2">
    <source>
        <dbReference type="PROSITE" id="PS50211"/>
    </source>
</evidence>
<dbReference type="Proteomes" id="UP000492821">
    <property type="component" value="Unassembled WGS sequence"/>
</dbReference>
<dbReference type="GO" id="GO:1901981">
    <property type="term" value="F:phosphatidylinositol phosphate binding"/>
    <property type="evidence" value="ECO:0007669"/>
    <property type="project" value="TreeGrafter"/>
</dbReference>
<organism evidence="3 4">
    <name type="scientific">Panagrellus redivivus</name>
    <name type="common">Microworm</name>
    <dbReference type="NCBI Taxonomy" id="6233"/>
    <lineage>
        <taxon>Eukaryota</taxon>
        <taxon>Metazoa</taxon>
        <taxon>Ecdysozoa</taxon>
        <taxon>Nematoda</taxon>
        <taxon>Chromadorea</taxon>
        <taxon>Rhabditida</taxon>
        <taxon>Tylenchina</taxon>
        <taxon>Panagrolaimomorpha</taxon>
        <taxon>Panagrolaimoidea</taxon>
        <taxon>Panagrolaimidae</taxon>
        <taxon>Panagrellus</taxon>
    </lineage>
</organism>
<dbReference type="GO" id="GO:0006897">
    <property type="term" value="P:endocytosis"/>
    <property type="evidence" value="ECO:0007669"/>
    <property type="project" value="TreeGrafter"/>
</dbReference>
<dbReference type="InterPro" id="IPR040032">
    <property type="entry name" value="DENND1A/B/C"/>
</dbReference>
<accession>A0A7E4VXS1</accession>
<dbReference type="PROSITE" id="PS50211">
    <property type="entry name" value="DENN"/>
    <property type="match status" value="1"/>
</dbReference>
<dbReference type="PANTHER" id="PTHR13196:SF14">
    <property type="entry name" value="UDENN DOMAIN-CONTAINING PROTEIN"/>
    <property type="match status" value="1"/>
</dbReference>
<dbReference type="SMART" id="SM00800">
    <property type="entry name" value="uDENN"/>
    <property type="match status" value="1"/>
</dbReference>
<dbReference type="GO" id="GO:0032456">
    <property type="term" value="P:endocytic recycling"/>
    <property type="evidence" value="ECO:0007669"/>
    <property type="project" value="TreeGrafter"/>
</dbReference>
<dbReference type="WBParaSite" id="Pan_g4439.t1">
    <property type="protein sequence ID" value="Pan_g4439.t1"/>
    <property type="gene ID" value="Pan_g4439"/>
</dbReference>